<sequence length="171" mass="18951">MHKLKLVIYYLFIQKLPHSRLWGGFNSFRRWYVAKALKLMPNDKQSKFENGVYISDAKNLKIGTHVRVNEHVFLQGKISIGNYVMIAPNVAIYTNSHEFADLETPMVLQGDTETNAVVIENNAWLGRNVVVLPGITVGEGSIVGANSVVTKNVAPFTVVGGVPAKLIKTRS</sequence>
<keyword evidence="3" id="KW-0677">Repeat</keyword>
<dbReference type="Gene3D" id="2.160.10.10">
    <property type="entry name" value="Hexapeptide repeat proteins"/>
    <property type="match status" value="1"/>
</dbReference>
<dbReference type="EMBL" id="CP049057">
    <property type="protein sequence ID" value="QIE59926.1"/>
    <property type="molecule type" value="Genomic_DNA"/>
</dbReference>
<dbReference type="InterPro" id="IPR001451">
    <property type="entry name" value="Hexapep"/>
</dbReference>
<evidence type="ECO:0000256" key="2">
    <source>
        <dbReference type="ARBA" id="ARBA00022679"/>
    </source>
</evidence>
<keyword evidence="2 5" id="KW-0808">Transferase</keyword>
<name>A0A6G6GMW8_9FLAO</name>
<evidence type="ECO:0000313" key="5">
    <source>
        <dbReference type="EMBL" id="QIE59926.1"/>
    </source>
</evidence>
<dbReference type="AlphaFoldDB" id="A0A6G6GMW8"/>
<gene>
    <name evidence="5" type="ORF">G5B37_10220</name>
</gene>
<dbReference type="CDD" id="cd04647">
    <property type="entry name" value="LbH_MAT_like"/>
    <property type="match status" value="1"/>
</dbReference>
<dbReference type="PANTHER" id="PTHR23416:SF23">
    <property type="entry name" value="ACETYLTRANSFERASE C18B11.09C-RELATED"/>
    <property type="match status" value="1"/>
</dbReference>
<protein>
    <submittedName>
        <fullName evidence="5">Acyltransferase</fullName>
    </submittedName>
</protein>
<comment type="similarity">
    <text evidence="1">Belongs to the transferase hexapeptide repeat family.</text>
</comment>
<dbReference type="PROSITE" id="PS00101">
    <property type="entry name" value="HEXAPEP_TRANSFERASES"/>
    <property type="match status" value="1"/>
</dbReference>
<dbReference type="SUPFAM" id="SSF51161">
    <property type="entry name" value="Trimeric LpxA-like enzymes"/>
    <property type="match status" value="1"/>
</dbReference>
<evidence type="ECO:0000313" key="6">
    <source>
        <dbReference type="Proteomes" id="UP000505306"/>
    </source>
</evidence>
<proteinExistence type="inferred from homology"/>
<dbReference type="Pfam" id="PF00132">
    <property type="entry name" value="Hexapep"/>
    <property type="match status" value="1"/>
</dbReference>
<dbReference type="GO" id="GO:0005829">
    <property type="term" value="C:cytosol"/>
    <property type="evidence" value="ECO:0007669"/>
    <property type="project" value="TreeGrafter"/>
</dbReference>
<dbReference type="InterPro" id="IPR011004">
    <property type="entry name" value="Trimer_LpxA-like_sf"/>
</dbReference>
<organism evidence="5 6">
    <name type="scientific">Rasiella rasia</name>
    <dbReference type="NCBI Taxonomy" id="2744027"/>
    <lineage>
        <taxon>Bacteria</taxon>
        <taxon>Pseudomonadati</taxon>
        <taxon>Bacteroidota</taxon>
        <taxon>Flavobacteriia</taxon>
        <taxon>Flavobacteriales</taxon>
        <taxon>Flavobacteriaceae</taxon>
        <taxon>Rasiella</taxon>
    </lineage>
</organism>
<evidence type="ECO:0000256" key="4">
    <source>
        <dbReference type="ARBA" id="ARBA00023315"/>
    </source>
</evidence>
<keyword evidence="6" id="KW-1185">Reference proteome</keyword>
<accession>A0A6G6GMW8</accession>
<dbReference type="GO" id="GO:0008374">
    <property type="term" value="F:O-acyltransferase activity"/>
    <property type="evidence" value="ECO:0007669"/>
    <property type="project" value="TreeGrafter"/>
</dbReference>
<dbReference type="Proteomes" id="UP000505306">
    <property type="component" value="Chromosome"/>
</dbReference>
<dbReference type="InterPro" id="IPR051159">
    <property type="entry name" value="Hexapeptide_acetyltransf"/>
</dbReference>
<evidence type="ECO:0000256" key="1">
    <source>
        <dbReference type="ARBA" id="ARBA00007274"/>
    </source>
</evidence>
<dbReference type="InterPro" id="IPR018357">
    <property type="entry name" value="Hexapep_transf_CS"/>
</dbReference>
<dbReference type="PANTHER" id="PTHR23416">
    <property type="entry name" value="SIALIC ACID SYNTHASE-RELATED"/>
    <property type="match status" value="1"/>
</dbReference>
<evidence type="ECO:0000256" key="3">
    <source>
        <dbReference type="ARBA" id="ARBA00022737"/>
    </source>
</evidence>
<reference evidence="5 6" key="1">
    <citation type="submission" date="2020-02" db="EMBL/GenBank/DDBJ databases">
        <title>Complete genome sequence of Flavobacteriaceae bacterium.</title>
        <authorList>
            <person name="Kim S.-J."/>
            <person name="Kim Y.-S."/>
            <person name="Kim K.-H."/>
        </authorList>
    </citation>
    <scope>NUCLEOTIDE SEQUENCE [LARGE SCALE GENOMIC DNA]</scope>
    <source>
        <strain evidence="5 6">RR4-40</strain>
    </source>
</reference>
<dbReference type="KEGG" id="mgel:G5B37_10220"/>
<keyword evidence="4 5" id="KW-0012">Acyltransferase</keyword>